<dbReference type="SUPFAM" id="SSF55811">
    <property type="entry name" value="Nudix"/>
    <property type="match status" value="1"/>
</dbReference>
<dbReference type="GO" id="GO:0019693">
    <property type="term" value="P:ribose phosphate metabolic process"/>
    <property type="evidence" value="ECO:0007669"/>
    <property type="project" value="TreeGrafter"/>
</dbReference>
<evidence type="ECO:0000259" key="15">
    <source>
        <dbReference type="PROSITE" id="PS51462"/>
    </source>
</evidence>
<dbReference type="GO" id="GO:0046872">
    <property type="term" value="F:metal ion binding"/>
    <property type="evidence" value="ECO:0007669"/>
    <property type="project" value="UniProtKB-KW"/>
</dbReference>
<keyword evidence="6" id="KW-0378">Hydrolase</keyword>
<evidence type="ECO:0000313" key="16">
    <source>
        <dbReference type="EMBL" id="SIN92547.1"/>
    </source>
</evidence>
<evidence type="ECO:0000256" key="14">
    <source>
        <dbReference type="PIRSR" id="PIRSR604385-3"/>
    </source>
</evidence>
<evidence type="ECO:0000256" key="12">
    <source>
        <dbReference type="ARBA" id="ARBA00049546"/>
    </source>
</evidence>
<dbReference type="InterPro" id="IPR020084">
    <property type="entry name" value="NUDIX_hydrolase_CS"/>
</dbReference>
<dbReference type="PROSITE" id="PS00893">
    <property type="entry name" value="NUDIX_BOX"/>
    <property type="match status" value="1"/>
</dbReference>
<evidence type="ECO:0000256" key="11">
    <source>
        <dbReference type="ARBA" id="ARBA00033056"/>
    </source>
</evidence>
<dbReference type="GO" id="GO:0005829">
    <property type="term" value="C:cytosol"/>
    <property type="evidence" value="ECO:0007669"/>
    <property type="project" value="TreeGrafter"/>
</dbReference>
<name>A0A1N6FBC3_9GAMM</name>
<evidence type="ECO:0000256" key="13">
    <source>
        <dbReference type="PIRSR" id="PIRSR604385-2"/>
    </source>
</evidence>
<dbReference type="Pfam" id="PF00293">
    <property type="entry name" value="NUDIX"/>
    <property type="match status" value="1"/>
</dbReference>
<dbReference type="OrthoDB" id="5292471at2"/>
<evidence type="ECO:0000256" key="1">
    <source>
        <dbReference type="ARBA" id="ARBA00001946"/>
    </source>
</evidence>
<dbReference type="AlphaFoldDB" id="A0A1N6FBC3"/>
<keyword evidence="7 13" id="KW-0460">Magnesium</keyword>
<dbReference type="Gene3D" id="3.90.79.10">
    <property type="entry name" value="Nucleoside Triphosphate Pyrophosphohydrolase"/>
    <property type="match status" value="1"/>
</dbReference>
<feature type="binding site" evidence="13">
    <location>
        <position position="104"/>
    </location>
    <ligand>
        <name>Mg(2+)</name>
        <dbReference type="ChEBI" id="CHEBI:18420"/>
        <label>2</label>
    </ligand>
</feature>
<dbReference type="RefSeq" id="WP_074201278.1">
    <property type="nucleotide sequence ID" value="NZ_FSRE01000002.1"/>
</dbReference>
<dbReference type="InterPro" id="IPR004385">
    <property type="entry name" value="NDP_pyrophosphatase"/>
</dbReference>
<evidence type="ECO:0000256" key="6">
    <source>
        <dbReference type="ARBA" id="ARBA00022801"/>
    </source>
</evidence>
<dbReference type="InterPro" id="IPR015797">
    <property type="entry name" value="NUDIX_hydrolase-like_dom_sf"/>
</dbReference>
<feature type="short sequence motif" description="Nudix box" evidence="14">
    <location>
        <begin position="89"/>
        <end position="111"/>
    </location>
</feature>
<organism evidence="16 17">
    <name type="scientific">Sulfurivirga caldicuralii</name>
    <dbReference type="NCBI Taxonomy" id="364032"/>
    <lineage>
        <taxon>Bacteria</taxon>
        <taxon>Pseudomonadati</taxon>
        <taxon>Pseudomonadota</taxon>
        <taxon>Gammaproteobacteria</taxon>
        <taxon>Thiotrichales</taxon>
        <taxon>Piscirickettsiaceae</taxon>
        <taxon>Sulfurivirga</taxon>
    </lineage>
</organism>
<dbReference type="PANTHER" id="PTHR11839:SF5">
    <property type="entry name" value="ADP-RIBOSE PYROPHOSPHATASE"/>
    <property type="match status" value="1"/>
</dbReference>
<dbReference type="GO" id="GO:0019144">
    <property type="term" value="F:ADP-sugar diphosphatase activity"/>
    <property type="evidence" value="ECO:0007669"/>
    <property type="project" value="TreeGrafter"/>
</dbReference>
<dbReference type="EMBL" id="FSRE01000002">
    <property type="protein sequence ID" value="SIN92547.1"/>
    <property type="molecule type" value="Genomic_DNA"/>
</dbReference>
<comment type="similarity">
    <text evidence="2">Belongs to the Nudix hydrolase family. NudF subfamily.</text>
</comment>
<evidence type="ECO:0000256" key="8">
    <source>
        <dbReference type="ARBA" id="ARBA00025164"/>
    </source>
</evidence>
<dbReference type="EC" id="3.6.1.13" evidence="3"/>
<evidence type="ECO:0000313" key="17">
    <source>
        <dbReference type="Proteomes" id="UP000198461"/>
    </source>
</evidence>
<evidence type="ECO:0000256" key="2">
    <source>
        <dbReference type="ARBA" id="ARBA00007482"/>
    </source>
</evidence>
<sequence length="205" mass="23672">MNKRVEILAQQRVYDGFYKVDRLKVRCTRFDGSWSPVHERELYGRPQPVVVVILYDPDRKETLLLEQCRIGPLAYYQDERAWLLEPVAGHVDAGETLEQACVRETREETTLEVDPARLEFVCHFYPTPGGGRERLHVYAAAISLAEIPETAGHAAEGEDIRLHRLSFDEVRRKLEAGMFEVASTWIGMQWLVYRKWPQLKAMQGA</sequence>
<dbReference type="InterPro" id="IPR000086">
    <property type="entry name" value="NUDIX_hydrolase_dom"/>
</dbReference>
<reference evidence="16 17" key="1">
    <citation type="submission" date="2016-11" db="EMBL/GenBank/DDBJ databases">
        <authorList>
            <person name="Jaros S."/>
            <person name="Januszkiewicz K."/>
            <person name="Wedrychowicz H."/>
        </authorList>
    </citation>
    <scope>NUCLEOTIDE SEQUENCE [LARGE SCALE GENOMIC DNA]</scope>
    <source>
        <strain evidence="16 17">DSM 17737</strain>
    </source>
</reference>
<dbReference type="Proteomes" id="UP000198461">
    <property type="component" value="Unassembled WGS sequence"/>
</dbReference>
<accession>A0A1N6FBC3</accession>
<evidence type="ECO:0000256" key="4">
    <source>
        <dbReference type="ARBA" id="ARBA00013297"/>
    </source>
</evidence>
<evidence type="ECO:0000256" key="9">
    <source>
        <dbReference type="ARBA" id="ARBA00030162"/>
    </source>
</evidence>
<feature type="domain" description="Nudix hydrolase" evidence="15">
    <location>
        <begin position="45"/>
        <end position="194"/>
    </location>
</feature>
<feature type="binding site" evidence="13">
    <location>
        <position position="88"/>
    </location>
    <ligand>
        <name>Mg(2+)</name>
        <dbReference type="ChEBI" id="CHEBI:18420"/>
        <label>1</label>
    </ligand>
</feature>
<comment type="catalytic activity">
    <reaction evidence="12">
        <text>ADP-D-ribose + H2O = D-ribose 5-phosphate + AMP + 2 H(+)</text>
        <dbReference type="Rhea" id="RHEA:10412"/>
        <dbReference type="ChEBI" id="CHEBI:15377"/>
        <dbReference type="ChEBI" id="CHEBI:15378"/>
        <dbReference type="ChEBI" id="CHEBI:57967"/>
        <dbReference type="ChEBI" id="CHEBI:78346"/>
        <dbReference type="ChEBI" id="CHEBI:456215"/>
        <dbReference type="EC" id="3.6.1.13"/>
    </reaction>
</comment>
<dbReference type="GO" id="GO:0047631">
    <property type="term" value="F:ADP-ribose diphosphatase activity"/>
    <property type="evidence" value="ECO:0007669"/>
    <property type="project" value="UniProtKB-EC"/>
</dbReference>
<keyword evidence="5 13" id="KW-0479">Metal-binding</keyword>
<protein>
    <recommendedName>
        <fullName evidence="4">ADP-ribose pyrophosphatase</fullName>
        <ecNumber evidence="3">3.6.1.13</ecNumber>
    </recommendedName>
    <alternativeName>
        <fullName evidence="9">ADP-ribose diphosphatase</fullName>
    </alternativeName>
    <alternativeName>
        <fullName evidence="11">ADP-ribose phosphohydrolase</fullName>
    </alternativeName>
    <alternativeName>
        <fullName evidence="10">Adenosine diphosphoribose pyrophosphatase</fullName>
    </alternativeName>
</protein>
<feature type="binding site" evidence="13">
    <location>
        <position position="158"/>
    </location>
    <ligand>
        <name>Mg(2+)</name>
        <dbReference type="ChEBI" id="CHEBI:18420"/>
        <label>1</label>
    </ligand>
</feature>
<gene>
    <name evidence="16" type="ORF">SAMN05443662_1007</name>
</gene>
<dbReference type="STRING" id="364032.SAMN05443662_1007"/>
<dbReference type="PROSITE" id="PS51462">
    <property type="entry name" value="NUDIX"/>
    <property type="match status" value="1"/>
</dbReference>
<keyword evidence="17" id="KW-1185">Reference proteome</keyword>
<dbReference type="NCBIfam" id="TIGR00052">
    <property type="entry name" value="nudix-type nucleoside diphosphatase, YffH/AdpP family"/>
    <property type="match status" value="1"/>
</dbReference>
<evidence type="ECO:0000256" key="7">
    <source>
        <dbReference type="ARBA" id="ARBA00022842"/>
    </source>
</evidence>
<feature type="binding site" evidence="13">
    <location>
        <position position="108"/>
    </location>
    <ligand>
        <name>Mg(2+)</name>
        <dbReference type="ChEBI" id="CHEBI:18420"/>
        <label>1</label>
    </ligand>
</feature>
<evidence type="ECO:0000256" key="10">
    <source>
        <dbReference type="ARBA" id="ARBA00030308"/>
    </source>
</evidence>
<dbReference type="GO" id="GO:0006753">
    <property type="term" value="P:nucleoside phosphate metabolic process"/>
    <property type="evidence" value="ECO:0007669"/>
    <property type="project" value="TreeGrafter"/>
</dbReference>
<proteinExistence type="inferred from homology"/>
<dbReference type="PANTHER" id="PTHR11839">
    <property type="entry name" value="UDP/ADP-SUGAR PYROPHOSPHATASE"/>
    <property type="match status" value="1"/>
</dbReference>
<comment type="cofactor">
    <cofactor evidence="1 13">
        <name>Mg(2+)</name>
        <dbReference type="ChEBI" id="CHEBI:18420"/>
    </cofactor>
</comment>
<comment type="function">
    <text evidence="8">Acts on ADP-mannose and ADP-glucose as well as ADP-ribose. Prevents glycogen biosynthesis. The reaction catalyzed by this enzyme is a limiting step of the gluconeogenic process.</text>
</comment>
<evidence type="ECO:0000256" key="5">
    <source>
        <dbReference type="ARBA" id="ARBA00022723"/>
    </source>
</evidence>
<evidence type="ECO:0000256" key="3">
    <source>
        <dbReference type="ARBA" id="ARBA00012453"/>
    </source>
</evidence>